<dbReference type="OrthoDB" id="391715at2"/>
<evidence type="ECO:0008006" key="4">
    <source>
        <dbReference type="Google" id="ProtNLM"/>
    </source>
</evidence>
<dbReference type="RefSeq" id="WP_034971197.1">
    <property type="nucleotide sequence ID" value="NZ_CP024964.1"/>
</dbReference>
<evidence type="ECO:0000313" key="3">
    <source>
        <dbReference type="Proteomes" id="UP000231896"/>
    </source>
</evidence>
<dbReference type="KEGG" id="eml:EMELA_v1c07510"/>
<evidence type="ECO:0000256" key="1">
    <source>
        <dbReference type="SAM" id="Phobius"/>
    </source>
</evidence>
<dbReference type="STRING" id="1408435.GCA_000685885_00968"/>
<protein>
    <recommendedName>
        <fullName evidence="4">Transmembrane protein</fullName>
    </recommendedName>
</protein>
<name>A0A2K8NYH7_9MOLU</name>
<keyword evidence="1" id="KW-1133">Transmembrane helix</keyword>
<keyword evidence="1" id="KW-0812">Transmembrane</keyword>
<feature type="transmembrane region" description="Helical" evidence="1">
    <location>
        <begin position="170"/>
        <end position="197"/>
    </location>
</feature>
<feature type="transmembrane region" description="Helical" evidence="1">
    <location>
        <begin position="132"/>
        <end position="158"/>
    </location>
</feature>
<dbReference type="Proteomes" id="UP000231896">
    <property type="component" value="Chromosome"/>
</dbReference>
<keyword evidence="3" id="KW-1185">Reference proteome</keyword>
<proteinExistence type="predicted"/>
<organism evidence="2 3">
    <name type="scientific">Mesoplasma melaleucae</name>
    <dbReference type="NCBI Taxonomy" id="81459"/>
    <lineage>
        <taxon>Bacteria</taxon>
        <taxon>Bacillati</taxon>
        <taxon>Mycoplasmatota</taxon>
        <taxon>Mollicutes</taxon>
        <taxon>Entomoplasmatales</taxon>
        <taxon>Entomoplasmataceae</taxon>
        <taxon>Mesoplasma</taxon>
    </lineage>
</organism>
<keyword evidence="1" id="KW-0472">Membrane</keyword>
<evidence type="ECO:0000313" key="2">
    <source>
        <dbReference type="EMBL" id="ATZ18238.1"/>
    </source>
</evidence>
<accession>A0A2K8NYH7</accession>
<sequence>MDSLFIINLMLLIVNFIIMVTLLFSALYFNRAYYNYHVPRINSYNDVISSKEIEKIINQFKKIYHLNDYDVIYVNTDNYINIFKNLNKSKKQIIISKKIFESVGYEIDYIISRLWMASKVSQKNGLIRSYKLAVVIMPFLSLLTMCICLLANCILFGYMSGRTVEETDKVLWWIWKIPIISIIFFTAFISMIISYLISIKIKESIEYNYNNEISGLVKIALEEYVQDFINARTYAQNIKISYLPIIKSSDFWENSKWLGPFVYM</sequence>
<dbReference type="EMBL" id="CP024964">
    <property type="protein sequence ID" value="ATZ18238.1"/>
    <property type="molecule type" value="Genomic_DNA"/>
</dbReference>
<feature type="transmembrane region" description="Helical" evidence="1">
    <location>
        <begin position="6"/>
        <end position="29"/>
    </location>
</feature>
<gene>
    <name evidence="2" type="ORF">EMELA_v1c07510</name>
</gene>
<reference evidence="2 3" key="1">
    <citation type="submission" date="2017-11" db="EMBL/GenBank/DDBJ databases">
        <title>Genome sequence of Entomoplasma melaleucae M1 (ATCC 49191).</title>
        <authorList>
            <person name="Lo W.-S."/>
            <person name="Gasparich G.E."/>
            <person name="Kuo C.-H."/>
        </authorList>
    </citation>
    <scope>NUCLEOTIDE SEQUENCE [LARGE SCALE GENOMIC DNA]</scope>
    <source>
        <strain evidence="2 3">M1</strain>
    </source>
</reference>
<dbReference type="AlphaFoldDB" id="A0A2K8NYH7"/>